<dbReference type="GO" id="GO:0009897">
    <property type="term" value="C:external side of plasma membrane"/>
    <property type="evidence" value="ECO:0007669"/>
    <property type="project" value="TreeGrafter"/>
</dbReference>
<evidence type="ECO:0000259" key="17">
    <source>
        <dbReference type="Pfam" id="PF20806"/>
    </source>
</evidence>
<evidence type="ECO:0000256" key="13">
    <source>
        <dbReference type="RuleBase" id="RU003762"/>
    </source>
</evidence>
<dbReference type="EMBL" id="GEDV01010243">
    <property type="protein sequence ID" value="JAP78314.1"/>
    <property type="molecule type" value="Transcribed_RNA"/>
</dbReference>
<dbReference type="InterPro" id="IPR000413">
    <property type="entry name" value="Integrin_alpha"/>
</dbReference>
<evidence type="ECO:0000256" key="7">
    <source>
        <dbReference type="ARBA" id="ARBA00022989"/>
    </source>
</evidence>
<feature type="region of interest" description="Disordered" evidence="14">
    <location>
        <begin position="1022"/>
        <end position="1044"/>
    </location>
</feature>
<feature type="repeat" description="FG-GAP" evidence="12">
    <location>
        <begin position="180"/>
        <end position="233"/>
    </location>
</feature>
<keyword evidence="9 13" id="KW-0472">Membrane</keyword>
<dbReference type="PANTHER" id="PTHR23220">
    <property type="entry name" value="INTEGRIN ALPHA"/>
    <property type="match status" value="1"/>
</dbReference>
<sequence>MPLRIRPRGLVRAMLLCFLGVLVLNAGPLAWAFNVDLPSALVHRGPEGSMFGFAVTVHRDRGFNWLLVGAPDAQTPQPNVDRGGAVFRCSTEASGSCQPVPFDQSGPTEVLVDRRRERTDDKSGQWFGATLHSSGDDGLIVACAPRYVYFSINHRRREPVGTCFVSHSFFSNVTEFSPCRTSAWGYHRQGSCQAGFSAAISKDKHRLYIGAPGSWYWQGQVFMQDLNNVRTRLNTSESPQSDDDSFLGYSTAVGKFSGSNDYDVAVGMPRGEKLSGKVVLYDSQLRSLLNLTGDQMGAYFGYALTTADLNGDGLDDLVVGAPLYTALDLKDGSYERGRVHVYLQKTAKKLERATFLDGDQTKGRFGMSLCSLGDLDRDGYQDFAVGAPYAGTDSRGAVYIFLGNPRGKPPGPSQVIMAEEVTWDLNTFGFSLAGGLDLDGNEYPDLLVGAYDSDAAVYFRSRPVVDLEATLKIDGENLDLEDTTCTLRDGTRVPCYVMTVCLRYAGLGAAPSILVSYELALDTERKGPARAFLLEQQNSLVRNRTVRLAKDQQYCNSENAYVLKTIRDKLTPITMRLRTELIQTVSTQSLLLPVLNGSRPANVTKDVHIRKNCGGDGVCVPDLKLRVTPNIEEFLIGSTGNVELSMAVDNRGEDAFETMMFVTIPPDLNYVKVEKGKLDPVTCGGAQKLASGESQLACDVQNPLAAGKKARFKVILAPARLVPTASELNITVRVNSTNPEVEAASKDNILVVQLPVTVKVNMTARGTSFPPEVYLNVSLIEDKEVQTSDDIGPPVKHVYELINRGPSVVQEADVYLVWPTHNVHDQPLLYLLEPPTVQGPGNAAKRRSCDVVSPTGPNEAVDPKRLAGSSRRPRDTSSHGGRVHRDIREYELESELGCGELPRCAVFRCPLGGSLSAGDRAVVSAESRLWQRTAAAMGQERLRVSSKLVARVASLQYGLPPDNVPLTQHFVSTEVVVEGIDTPGRGPAWWIILLAVLGGLLLLGLLALLLWKLGFFKRKRPQDQEPLNPPEKNGYRLAQGDEAL</sequence>
<comment type="similarity">
    <text evidence="2 13">Belongs to the integrin alpha chain family.</text>
</comment>
<evidence type="ECO:0000259" key="16">
    <source>
        <dbReference type="Pfam" id="PF20805"/>
    </source>
</evidence>
<dbReference type="InterPro" id="IPR013517">
    <property type="entry name" value="FG-GAP"/>
</dbReference>
<feature type="repeat" description="FG-GAP" evidence="12">
    <location>
        <begin position="286"/>
        <end position="350"/>
    </location>
</feature>
<dbReference type="SUPFAM" id="SSF69179">
    <property type="entry name" value="Integrin domains"/>
    <property type="match status" value="3"/>
</dbReference>
<evidence type="ECO:0000256" key="8">
    <source>
        <dbReference type="ARBA" id="ARBA00023037"/>
    </source>
</evidence>
<dbReference type="Gene3D" id="2.130.10.130">
    <property type="entry name" value="Integrin alpha, N-terminal"/>
    <property type="match status" value="1"/>
</dbReference>
<keyword evidence="6 13" id="KW-0130">Cell adhesion</keyword>
<evidence type="ECO:0000313" key="18">
    <source>
        <dbReference type="EMBL" id="JAP78314.1"/>
    </source>
</evidence>
<dbReference type="Gene3D" id="2.60.40.1530">
    <property type="entry name" value="ntegrin, alpha v. Chain A, domain 4"/>
    <property type="match status" value="1"/>
</dbReference>
<dbReference type="GO" id="GO:0007229">
    <property type="term" value="P:integrin-mediated signaling pathway"/>
    <property type="evidence" value="ECO:0007669"/>
    <property type="project" value="UniProtKB-KW"/>
</dbReference>
<dbReference type="Pfam" id="PF08441">
    <property type="entry name" value="Integrin_A_Ig_1"/>
    <property type="match status" value="1"/>
</dbReference>
<dbReference type="InterPro" id="IPR032695">
    <property type="entry name" value="Integrin_dom_sf"/>
</dbReference>
<evidence type="ECO:0000256" key="10">
    <source>
        <dbReference type="ARBA" id="ARBA00023170"/>
    </source>
</evidence>
<dbReference type="GO" id="GO:0048513">
    <property type="term" value="P:animal organ development"/>
    <property type="evidence" value="ECO:0007669"/>
    <property type="project" value="UniProtKB-ARBA"/>
</dbReference>
<evidence type="ECO:0000256" key="12">
    <source>
        <dbReference type="PROSITE-ProRule" id="PRU00803"/>
    </source>
</evidence>
<dbReference type="PROSITE" id="PS00242">
    <property type="entry name" value="INTEGRIN_ALPHA"/>
    <property type="match status" value="1"/>
</dbReference>
<dbReference type="GO" id="GO:0005178">
    <property type="term" value="F:integrin binding"/>
    <property type="evidence" value="ECO:0007669"/>
    <property type="project" value="TreeGrafter"/>
</dbReference>
<dbReference type="PROSITE" id="PS51470">
    <property type="entry name" value="FG_GAP"/>
    <property type="match status" value="6"/>
</dbReference>
<accession>A0A131YG74</accession>
<evidence type="ECO:0000256" key="3">
    <source>
        <dbReference type="ARBA" id="ARBA00022692"/>
    </source>
</evidence>
<dbReference type="Pfam" id="PF20805">
    <property type="entry name" value="Integrin_A_Ig_2"/>
    <property type="match status" value="1"/>
</dbReference>
<evidence type="ECO:0000259" key="15">
    <source>
        <dbReference type="Pfam" id="PF08441"/>
    </source>
</evidence>
<dbReference type="GO" id="GO:0008305">
    <property type="term" value="C:integrin complex"/>
    <property type="evidence" value="ECO:0007669"/>
    <property type="project" value="InterPro"/>
</dbReference>
<feature type="repeat" description="FG-GAP" evidence="12">
    <location>
        <begin position="113"/>
        <end position="172"/>
    </location>
</feature>
<dbReference type="InterPro" id="IPR013519">
    <property type="entry name" value="Int_alpha_beta-p"/>
</dbReference>
<evidence type="ECO:0000256" key="4">
    <source>
        <dbReference type="ARBA" id="ARBA00022729"/>
    </source>
</evidence>
<evidence type="ECO:0000256" key="11">
    <source>
        <dbReference type="ARBA" id="ARBA00023180"/>
    </source>
</evidence>
<dbReference type="Pfam" id="PF01839">
    <property type="entry name" value="FG-GAP"/>
    <property type="match status" value="2"/>
</dbReference>
<evidence type="ECO:0000256" key="6">
    <source>
        <dbReference type="ARBA" id="ARBA00022889"/>
    </source>
</evidence>
<evidence type="ECO:0000256" key="5">
    <source>
        <dbReference type="ARBA" id="ARBA00022737"/>
    </source>
</evidence>
<dbReference type="Gene3D" id="1.20.5.930">
    <property type="entry name" value="Bicelle-embedded integrin alpha(iib) transmembrane segment"/>
    <property type="match status" value="1"/>
</dbReference>
<comment type="subcellular location">
    <subcellularLocation>
        <location evidence="1 13">Membrane</location>
        <topology evidence="1 13">Single-pass type I membrane protein</topology>
    </subcellularLocation>
</comment>
<feature type="transmembrane region" description="Helical" evidence="13">
    <location>
        <begin position="988"/>
        <end position="1011"/>
    </location>
</feature>
<organism evidence="18">
    <name type="scientific">Rhipicephalus appendiculatus</name>
    <name type="common">Brown ear tick</name>
    <dbReference type="NCBI Taxonomy" id="34631"/>
    <lineage>
        <taxon>Eukaryota</taxon>
        <taxon>Metazoa</taxon>
        <taxon>Ecdysozoa</taxon>
        <taxon>Arthropoda</taxon>
        <taxon>Chelicerata</taxon>
        <taxon>Arachnida</taxon>
        <taxon>Acari</taxon>
        <taxon>Parasitiformes</taxon>
        <taxon>Ixodida</taxon>
        <taxon>Ixodoidea</taxon>
        <taxon>Ixodidae</taxon>
        <taxon>Rhipicephalinae</taxon>
        <taxon>Rhipicephalus</taxon>
        <taxon>Rhipicephalus</taxon>
    </lineage>
</organism>
<reference evidence="18" key="1">
    <citation type="journal article" date="2016" name="Ticks Tick Borne Dis.">
        <title>De novo assembly and annotation of the salivary gland transcriptome of Rhipicephalus appendiculatus male and female ticks during blood feeding.</title>
        <authorList>
            <person name="de Castro M.H."/>
            <person name="de Klerk D."/>
            <person name="Pienaar R."/>
            <person name="Latif A.A."/>
            <person name="Rees D.J."/>
            <person name="Mans B.J."/>
        </authorList>
    </citation>
    <scope>NUCLEOTIDE SEQUENCE</scope>
    <source>
        <tissue evidence="18">Salivary glands</tissue>
    </source>
</reference>
<feature type="repeat" description="FG-GAP" evidence="12">
    <location>
        <begin position="351"/>
        <end position="410"/>
    </location>
</feature>
<keyword evidence="4 13" id="KW-0732">Signal</keyword>
<dbReference type="GO" id="GO:0007160">
    <property type="term" value="P:cell-matrix adhesion"/>
    <property type="evidence" value="ECO:0007669"/>
    <property type="project" value="TreeGrafter"/>
</dbReference>
<dbReference type="GO" id="GO:0007157">
    <property type="term" value="P:heterophilic cell-cell adhesion via plasma membrane cell adhesion molecules"/>
    <property type="evidence" value="ECO:0007669"/>
    <property type="project" value="UniProtKB-ARBA"/>
</dbReference>
<dbReference type="InterPro" id="IPR028994">
    <property type="entry name" value="Integrin_alpha_N"/>
</dbReference>
<keyword evidence="7 13" id="KW-1133">Transmembrane helix</keyword>
<keyword evidence="10 13" id="KW-0675">Receptor</keyword>
<dbReference type="PANTHER" id="PTHR23220:SF133">
    <property type="entry name" value="INTEGRIN ALPHA-PS2"/>
    <property type="match status" value="1"/>
</dbReference>
<dbReference type="PRINTS" id="PR01185">
    <property type="entry name" value="INTEGRINA"/>
</dbReference>
<evidence type="ECO:0000256" key="1">
    <source>
        <dbReference type="ARBA" id="ARBA00004479"/>
    </source>
</evidence>
<feature type="domain" description="Integrin alpha second immunoglobulin-like" evidence="16">
    <location>
        <begin position="613"/>
        <end position="756"/>
    </location>
</feature>
<feature type="repeat" description="FG-GAP" evidence="12">
    <location>
        <begin position="37"/>
        <end position="98"/>
    </location>
</feature>
<dbReference type="InterPro" id="IPR048285">
    <property type="entry name" value="Integrin_alpha_Ig-like_2"/>
</dbReference>
<dbReference type="AlphaFoldDB" id="A0A131YG74"/>
<keyword evidence="11" id="KW-0325">Glycoprotein</keyword>
<dbReference type="SMART" id="SM00191">
    <property type="entry name" value="Int_alpha"/>
    <property type="match status" value="6"/>
</dbReference>
<feature type="repeat" description="FG-GAP" evidence="12">
    <location>
        <begin position="414"/>
        <end position="476"/>
    </location>
</feature>
<name>A0A131YG74_RHIAP</name>
<dbReference type="Gene3D" id="2.60.40.1460">
    <property type="entry name" value="Integrin domains. Chain A, domain 2"/>
    <property type="match status" value="1"/>
</dbReference>
<dbReference type="Gene3D" id="2.60.40.1510">
    <property type="entry name" value="ntegrin, alpha v. Chain A, domain 3"/>
    <property type="match status" value="1"/>
</dbReference>
<dbReference type="InterPro" id="IPR048286">
    <property type="entry name" value="Integrin_alpha_Ig-like_3"/>
</dbReference>
<dbReference type="InterPro" id="IPR018184">
    <property type="entry name" value="Integrin_alpha_C_CS"/>
</dbReference>
<evidence type="ECO:0000256" key="2">
    <source>
        <dbReference type="ARBA" id="ARBA00008054"/>
    </source>
</evidence>
<feature type="compositionally biased region" description="Basic and acidic residues" evidence="14">
    <location>
        <begin position="872"/>
        <end position="886"/>
    </location>
</feature>
<keyword evidence="8 13" id="KW-0401">Integrin</keyword>
<evidence type="ECO:0000256" key="9">
    <source>
        <dbReference type="ARBA" id="ARBA00023136"/>
    </source>
</evidence>
<evidence type="ECO:0000256" key="14">
    <source>
        <dbReference type="SAM" id="MobiDB-lite"/>
    </source>
</evidence>
<feature type="domain" description="Integrin alpha first immunoglubulin-like" evidence="15">
    <location>
        <begin position="461"/>
        <end position="612"/>
    </location>
</feature>
<dbReference type="SUPFAM" id="SSF69318">
    <property type="entry name" value="Integrin alpha N-terminal domain"/>
    <property type="match status" value="1"/>
</dbReference>
<feature type="domain" description="Integrin alpha third immunoglobulin-like" evidence="17">
    <location>
        <begin position="765"/>
        <end position="976"/>
    </location>
</feature>
<protein>
    <submittedName>
        <fullName evidence="18">Integrin alpha 8</fullName>
    </submittedName>
</protein>
<dbReference type="Pfam" id="PF20806">
    <property type="entry name" value="Integrin_A_Ig_3"/>
    <property type="match status" value="1"/>
</dbReference>
<dbReference type="InterPro" id="IPR013649">
    <property type="entry name" value="Integrin_alpha_Ig-like_1"/>
</dbReference>
<feature type="signal peptide" evidence="13">
    <location>
        <begin position="1"/>
        <end position="32"/>
    </location>
</feature>
<keyword evidence="3 13" id="KW-0812">Transmembrane</keyword>
<feature type="region of interest" description="Disordered" evidence="14">
    <location>
        <begin position="840"/>
        <end position="886"/>
    </location>
</feature>
<feature type="chain" id="PRO_5007229914" evidence="13">
    <location>
        <begin position="33"/>
        <end position="1044"/>
    </location>
</feature>
<proteinExistence type="inferred from homology"/>
<dbReference type="GO" id="GO:0033627">
    <property type="term" value="P:cell adhesion mediated by integrin"/>
    <property type="evidence" value="ECO:0007669"/>
    <property type="project" value="TreeGrafter"/>
</dbReference>
<keyword evidence="5" id="KW-0677">Repeat</keyword>